<dbReference type="eggNOG" id="COG3391">
    <property type="taxonomic scope" value="Bacteria"/>
</dbReference>
<dbReference type="Gene3D" id="2.120.10.30">
    <property type="entry name" value="TolB, C-terminal domain"/>
    <property type="match status" value="3"/>
</dbReference>
<evidence type="ECO:0000256" key="1">
    <source>
        <dbReference type="ARBA" id="ARBA00022737"/>
    </source>
</evidence>
<dbReference type="Pfam" id="PF17170">
    <property type="entry name" value="DUF5128"/>
    <property type="match status" value="1"/>
</dbReference>
<feature type="repeat" description="NHL" evidence="2">
    <location>
        <begin position="249"/>
        <end position="292"/>
    </location>
</feature>
<dbReference type="EMBL" id="CP000267">
    <property type="protein sequence ID" value="ABD68015.1"/>
    <property type="molecule type" value="Genomic_DNA"/>
</dbReference>
<evidence type="ECO:0000313" key="4">
    <source>
        <dbReference type="EMBL" id="ABD68015.1"/>
    </source>
</evidence>
<protein>
    <submittedName>
        <fullName evidence="4">NHL repeat protein</fullName>
    </submittedName>
</protein>
<dbReference type="PROSITE" id="PS51257">
    <property type="entry name" value="PROKAR_LIPOPROTEIN"/>
    <property type="match status" value="1"/>
</dbReference>
<dbReference type="RefSeq" id="WP_011462588.1">
    <property type="nucleotide sequence ID" value="NC_007908.1"/>
</dbReference>
<dbReference type="PROSITE" id="PS51125">
    <property type="entry name" value="NHL"/>
    <property type="match status" value="4"/>
</dbReference>
<sequence>MTRAYRFAMALGLLLALGVLGACAPLPPKPADQAPLAWPDLPNPPRITFVRQFSKPDDFSIGKGFFQRLGDLLFGARGERLIRPLAVVTNNGVVFVADPGANGVHRFDQTKARYDLIVGEGGQALPSPVALALGSAGEVYLTDSNRAQVLVIQPGAAMATPLALPDMAQPTGIAFDKSNGNLYVVDTGAHRVNVFKPDGTLVFSFGARGDGAGQFNYPTMIWFDRGGRLYVTDSLNFRIQMFSRNGKYLSGFGQVGDGLGDNIRPKSVATDSHGHVYVVDALHNALQIFDVLGRYLLSVGSIGNDRGEFWLPAGIFIDENDLIYIADSYNQRVQVFRYIGGPS</sequence>
<dbReference type="SUPFAM" id="SSF101898">
    <property type="entry name" value="NHL repeat"/>
    <property type="match status" value="1"/>
</dbReference>
<evidence type="ECO:0000313" key="5">
    <source>
        <dbReference type="Proteomes" id="UP000008332"/>
    </source>
</evidence>
<dbReference type="InterPro" id="IPR011042">
    <property type="entry name" value="6-blade_b-propeller_TolB-like"/>
</dbReference>
<dbReference type="KEGG" id="rfr:Rfer_0258"/>
<dbReference type="OrthoDB" id="9774579at2"/>
<dbReference type="InterPro" id="IPR050952">
    <property type="entry name" value="TRIM-NHL_E3_ligases"/>
</dbReference>
<gene>
    <name evidence="4" type="ordered locus">Rfer_0258</name>
</gene>
<keyword evidence="5" id="KW-1185">Reference proteome</keyword>
<dbReference type="PANTHER" id="PTHR24104:SF25">
    <property type="entry name" value="PROTEIN LIN-41"/>
    <property type="match status" value="1"/>
</dbReference>
<organism evidence="4 5">
    <name type="scientific">Albidiferax ferrireducens (strain ATCC BAA-621 / DSM 15236 / T118)</name>
    <name type="common">Rhodoferax ferrireducens</name>
    <dbReference type="NCBI Taxonomy" id="338969"/>
    <lineage>
        <taxon>Bacteria</taxon>
        <taxon>Pseudomonadati</taxon>
        <taxon>Pseudomonadota</taxon>
        <taxon>Betaproteobacteria</taxon>
        <taxon>Burkholderiales</taxon>
        <taxon>Comamonadaceae</taxon>
        <taxon>Rhodoferax</taxon>
    </lineage>
</organism>
<accession>Q222N8</accession>
<dbReference type="Pfam" id="PF01436">
    <property type="entry name" value="NHL"/>
    <property type="match status" value="1"/>
</dbReference>
<dbReference type="AlphaFoldDB" id="Q222N8"/>
<keyword evidence="1" id="KW-0677">Repeat</keyword>
<dbReference type="HOGENOM" id="CLU_008645_8_0_4"/>
<keyword evidence="3" id="KW-0732">Signal</keyword>
<dbReference type="InterPro" id="IPR001258">
    <property type="entry name" value="NHL_repeat"/>
</dbReference>
<feature type="repeat" description="NHL" evidence="2">
    <location>
        <begin position="202"/>
        <end position="245"/>
    </location>
</feature>
<dbReference type="GO" id="GO:0008270">
    <property type="term" value="F:zinc ion binding"/>
    <property type="evidence" value="ECO:0007669"/>
    <property type="project" value="UniProtKB-KW"/>
</dbReference>
<reference evidence="5" key="1">
    <citation type="submission" date="2006-02" db="EMBL/GenBank/DDBJ databases">
        <title>Complete sequence of chromosome of Rhodoferax ferrireducens DSM 15236.</title>
        <authorList>
            <person name="Copeland A."/>
            <person name="Lucas S."/>
            <person name="Lapidus A."/>
            <person name="Barry K."/>
            <person name="Detter J.C."/>
            <person name="Glavina del Rio T."/>
            <person name="Hammon N."/>
            <person name="Israni S."/>
            <person name="Pitluck S."/>
            <person name="Brettin T."/>
            <person name="Bruce D."/>
            <person name="Han C."/>
            <person name="Tapia R."/>
            <person name="Gilna P."/>
            <person name="Kiss H."/>
            <person name="Schmutz J."/>
            <person name="Larimer F."/>
            <person name="Land M."/>
            <person name="Kyrpides N."/>
            <person name="Ivanova N."/>
            <person name="Richardson P."/>
        </authorList>
    </citation>
    <scope>NUCLEOTIDE SEQUENCE [LARGE SCALE GENOMIC DNA]</scope>
    <source>
        <strain evidence="5">ATCC BAA-621 / DSM 15236 / T118</strain>
    </source>
</reference>
<dbReference type="STRING" id="338969.Rfer_0258"/>
<dbReference type="Proteomes" id="UP000008332">
    <property type="component" value="Chromosome"/>
</dbReference>
<feature type="repeat" description="NHL" evidence="2">
    <location>
        <begin position="169"/>
        <end position="198"/>
    </location>
</feature>
<feature type="signal peptide" evidence="3">
    <location>
        <begin position="1"/>
        <end position="24"/>
    </location>
</feature>
<feature type="chain" id="PRO_5004200708" evidence="3">
    <location>
        <begin position="25"/>
        <end position="343"/>
    </location>
</feature>
<name>Q222N8_ALBFT</name>
<evidence type="ECO:0000256" key="2">
    <source>
        <dbReference type="PROSITE-ProRule" id="PRU00504"/>
    </source>
</evidence>
<dbReference type="PANTHER" id="PTHR24104">
    <property type="entry name" value="E3 UBIQUITIN-PROTEIN LIGASE NHLRC1-RELATED"/>
    <property type="match status" value="1"/>
</dbReference>
<evidence type="ECO:0000256" key="3">
    <source>
        <dbReference type="SAM" id="SignalP"/>
    </source>
</evidence>
<feature type="repeat" description="NHL" evidence="2">
    <location>
        <begin position="296"/>
        <end position="339"/>
    </location>
</feature>
<proteinExistence type="predicted"/>